<accession>A0ABD5TW93</accession>
<dbReference type="InterPro" id="IPR023375">
    <property type="entry name" value="ADC_dom_sf"/>
</dbReference>
<dbReference type="InterPro" id="IPR010451">
    <property type="entry name" value="Acetoacetate_decarboxylase"/>
</dbReference>
<dbReference type="Proteomes" id="UP001596408">
    <property type="component" value="Unassembled WGS sequence"/>
</dbReference>
<dbReference type="Pfam" id="PF06314">
    <property type="entry name" value="ADC"/>
    <property type="match status" value="1"/>
</dbReference>
<protein>
    <submittedName>
        <fullName evidence="2">Acetoacetate decarboxylase family protein</fullName>
    </submittedName>
</protein>
<reference evidence="2 3" key="1">
    <citation type="journal article" date="2019" name="Int. J. Syst. Evol. Microbiol.">
        <title>The Global Catalogue of Microorganisms (GCM) 10K type strain sequencing project: providing services to taxonomists for standard genome sequencing and annotation.</title>
        <authorList>
            <consortium name="The Broad Institute Genomics Platform"/>
            <consortium name="The Broad Institute Genome Sequencing Center for Infectious Disease"/>
            <person name="Wu L."/>
            <person name="Ma J."/>
        </authorList>
    </citation>
    <scope>NUCLEOTIDE SEQUENCE [LARGE SCALE GENOMIC DNA]</scope>
    <source>
        <strain evidence="2 3">YIM 94188</strain>
    </source>
</reference>
<sequence>MTRRDSPTGGPNDGRGERSVTLSTGETVSLPLSTEGTVLGAVFSARRDGLRELLPAGLEPIRVAPRRAAVTFLSASYRRVGDGTIAPYDEFAVVVPAVHKPTAVPFASLLRRGASGYVWFLPVTTDPARALGTDVWGFPKVVADISHEDDASRRRTTVTVDGERLLAFEAKRPKAVRRRESGGAYSVEGGRLLRAPVEVDGDVGVWPYTGAASVEFGDHPRARRLRSLDIGGRALARFVVDGETVFAVGEPVEPAR</sequence>
<gene>
    <name evidence="2" type="ORF">ACFQEV_07350</name>
</gene>
<dbReference type="RefSeq" id="WP_379694230.1">
    <property type="nucleotide sequence ID" value="NZ_JBHSXH010000009.1"/>
</dbReference>
<proteinExistence type="predicted"/>
<dbReference type="SUPFAM" id="SSF160104">
    <property type="entry name" value="Acetoacetate decarboxylase-like"/>
    <property type="match status" value="1"/>
</dbReference>
<keyword evidence="3" id="KW-1185">Reference proteome</keyword>
<evidence type="ECO:0000313" key="2">
    <source>
        <dbReference type="EMBL" id="MFC6824810.1"/>
    </source>
</evidence>
<dbReference type="EMBL" id="JBHSXH010000009">
    <property type="protein sequence ID" value="MFC6824810.1"/>
    <property type="molecule type" value="Genomic_DNA"/>
</dbReference>
<evidence type="ECO:0000256" key="1">
    <source>
        <dbReference type="SAM" id="MobiDB-lite"/>
    </source>
</evidence>
<organism evidence="2 3">
    <name type="scientific">Halopelagius fulvigenes</name>
    <dbReference type="NCBI Taxonomy" id="1198324"/>
    <lineage>
        <taxon>Archaea</taxon>
        <taxon>Methanobacteriati</taxon>
        <taxon>Methanobacteriota</taxon>
        <taxon>Stenosarchaea group</taxon>
        <taxon>Halobacteria</taxon>
        <taxon>Halobacteriales</taxon>
        <taxon>Haloferacaceae</taxon>
    </lineage>
</organism>
<feature type="region of interest" description="Disordered" evidence="1">
    <location>
        <begin position="1"/>
        <end position="26"/>
    </location>
</feature>
<dbReference type="Gene3D" id="2.40.400.10">
    <property type="entry name" value="Acetoacetate decarboxylase-like"/>
    <property type="match status" value="1"/>
</dbReference>
<name>A0ABD5TW93_9EURY</name>
<comment type="caution">
    <text evidence="2">The sequence shown here is derived from an EMBL/GenBank/DDBJ whole genome shotgun (WGS) entry which is preliminary data.</text>
</comment>
<evidence type="ECO:0000313" key="3">
    <source>
        <dbReference type="Proteomes" id="UP001596408"/>
    </source>
</evidence>
<dbReference type="AlphaFoldDB" id="A0ABD5TW93"/>